<reference evidence="3" key="1">
    <citation type="submission" date="2021-06" db="EMBL/GenBank/DDBJ databases">
        <authorList>
            <person name="Hodson N. C."/>
            <person name="Mongue J. A."/>
            <person name="Jaron S. K."/>
        </authorList>
    </citation>
    <scope>NUCLEOTIDE SEQUENCE</scope>
</reference>
<proteinExistence type="predicted"/>
<organism evidence="3 4">
    <name type="scientific">Allacma fusca</name>
    <dbReference type="NCBI Taxonomy" id="39272"/>
    <lineage>
        <taxon>Eukaryota</taxon>
        <taxon>Metazoa</taxon>
        <taxon>Ecdysozoa</taxon>
        <taxon>Arthropoda</taxon>
        <taxon>Hexapoda</taxon>
        <taxon>Collembola</taxon>
        <taxon>Symphypleona</taxon>
        <taxon>Sminthuridae</taxon>
        <taxon>Allacma</taxon>
    </lineage>
</organism>
<evidence type="ECO:0000313" key="4">
    <source>
        <dbReference type="Proteomes" id="UP000708208"/>
    </source>
</evidence>
<dbReference type="Proteomes" id="UP000708208">
    <property type="component" value="Unassembled WGS sequence"/>
</dbReference>
<keyword evidence="2" id="KW-0732">Signal</keyword>
<feature type="region of interest" description="Disordered" evidence="1">
    <location>
        <begin position="177"/>
        <end position="206"/>
    </location>
</feature>
<feature type="compositionally biased region" description="Polar residues" evidence="1">
    <location>
        <begin position="186"/>
        <end position="206"/>
    </location>
</feature>
<sequence>MLKVRITWFNFLATFLYTISGCSAQLFQNYNLPGYYYNTMQIVPTSTPYYVYPMHYPQNVPETFTQGLPQSENTYLGQSEHLSQQNYETQTQGPRHEKLPEHETTVKPTFDQINTFSTSVPNFDHFRSLKQLLESFPHHLLEDLDHYLDNFSPQQQPETVTSANSMKELLESFPQNRFENPDHYQENFSPQPEPQPQTFSPSVNYSEAKTKANEDGYVHLYPVEQGKYFEVDLGEKENNGTTNANRNNKLYEIDGSPNSFSIFQESLHNGNVAFKQYDNKNSPIISVIPSETINESTYDSDLQLSDHVKTIPEVIDNKYYTTLFSSLFPSGQFEHFPVSTDKYSSVSKNPGVMLMESVHGSSGSLDVEAVQKLLTTTAPTTATAPITTVNPNYLEPQKSISTLNYQTSEIPVTIANFEQPRVPEIPIREQMSRNQNPGIVRTSSESSFKFPSFSDAKKMRKYLRPQPFIEMPTTGAPQNSVGADNELMEEQTMRQMRDFDSQRTPLSKYVSASPVPGNSNDHLAPALSPSNDERSVKQSSSSLPGPPKQLLRFRNPGVRKVRRKYKIRKPVLASTPRKNAPSLQEKTDNFNNIQFEDIGNPKQSDIIHAATVNKLHETNIPGVNVPPKYYDVATTNQLQVDTPYQFPAIKIVPAPNLFPGKMEQPRVITRVTSSVRAVQSIPTSAQNGFKQPNVNAFQYSSRPNRITSGSNRWKSWSSMQLRKIASYINRVSRRFQESIGAPRAQRFLRNHPLYQEAVRRKRKARKNLRRN</sequence>
<feature type="region of interest" description="Disordered" evidence="1">
    <location>
        <begin position="500"/>
        <end position="559"/>
    </location>
</feature>
<comment type="caution">
    <text evidence="3">The sequence shown here is derived from an EMBL/GenBank/DDBJ whole genome shotgun (WGS) entry which is preliminary data.</text>
</comment>
<evidence type="ECO:0000256" key="2">
    <source>
        <dbReference type="SAM" id="SignalP"/>
    </source>
</evidence>
<keyword evidence="4" id="KW-1185">Reference proteome</keyword>
<dbReference type="AlphaFoldDB" id="A0A8J2PBB7"/>
<feature type="chain" id="PRO_5035329054" evidence="2">
    <location>
        <begin position="25"/>
        <end position="771"/>
    </location>
</feature>
<dbReference type="PROSITE" id="PS51257">
    <property type="entry name" value="PROKAR_LIPOPROTEIN"/>
    <property type="match status" value="1"/>
</dbReference>
<protein>
    <submittedName>
        <fullName evidence="3">Uncharacterized protein</fullName>
    </submittedName>
</protein>
<accession>A0A8J2PBB7</accession>
<evidence type="ECO:0000313" key="3">
    <source>
        <dbReference type="EMBL" id="CAG7821892.1"/>
    </source>
</evidence>
<feature type="signal peptide" evidence="2">
    <location>
        <begin position="1"/>
        <end position="24"/>
    </location>
</feature>
<gene>
    <name evidence="3" type="ORF">AFUS01_LOCUS32197</name>
</gene>
<dbReference type="EMBL" id="CAJVCH010524413">
    <property type="protein sequence ID" value="CAG7821892.1"/>
    <property type="molecule type" value="Genomic_DNA"/>
</dbReference>
<name>A0A8J2PBB7_9HEXA</name>
<evidence type="ECO:0000256" key="1">
    <source>
        <dbReference type="SAM" id="MobiDB-lite"/>
    </source>
</evidence>